<evidence type="ECO:0000313" key="1">
    <source>
        <dbReference type="EnsemblPlants" id="AVESA.00010b.r2.1DG0138780.1.CDS"/>
    </source>
</evidence>
<reference evidence="1" key="2">
    <citation type="submission" date="2025-09" db="UniProtKB">
        <authorList>
            <consortium name="EnsemblPlants"/>
        </authorList>
    </citation>
    <scope>IDENTIFICATION</scope>
</reference>
<evidence type="ECO:0000313" key="2">
    <source>
        <dbReference type="Proteomes" id="UP001732700"/>
    </source>
</evidence>
<keyword evidence="2" id="KW-1185">Reference proteome</keyword>
<sequence length="689" mass="76525">MEDRGGGRRVGDYMLLQRIGSGAYSQVYLGKHRVKGTEVAVKEIAMDRLSAKLRDSLLSEVDILRQIRHPNIIALHDSVRDGGRIYLILEYCRGGDLYSYLLQHKRVPETVAKHFIRQLACGLQMLREKNVVHRDLKPQNILLVANSENSILKIADFGFAKFLEPYGLAETLCGSPLYMAPEVMQAQKYDAKADLWSVGIILYQLVTGFPPFNGDSQIQLMRNILKSGQLRFPPGCELSHDCIDLCGKLLRINSVERLTVEEFVKHPFLFEHPPERALSRTPSDTRDGFPFIKSSPTRLSSQSSQEDCMPFPLDLSTGQDESPVPENNSPLKSDVFSINKKSDKTSGQSPSKHPSLFSRYIMGNNHVPSSQRLDHTGKRTKETKTGEGNDPKGGGYREDSPIIDSLEFVDQEYVFVSGHQEGSSSSTSASQQHNLPLKYDNPSVWPPNLAAPSAPMPIHGTTINRQQSGGTGSLDSHCSPVSGTSQGSAYLSDGLDQPPSDYLTRIRLLGQYASTIVEFVKEEIKGGRHLEAFSIQLIVLATWKQAIHICNSYAASAARESPSHDINMADDEFMQIERQFLIAVEYAEELASTVGQIPDATAMPDAVEIIFQSALESGRHGGVDEMMGKVAIAISRYTKAICMLRFLLIEAPSLALNPPLSLTRSDRHRLRTYIEALNTRLSQLQCQRH</sequence>
<reference evidence="1" key="1">
    <citation type="submission" date="2021-05" db="EMBL/GenBank/DDBJ databases">
        <authorList>
            <person name="Scholz U."/>
            <person name="Mascher M."/>
            <person name="Fiebig A."/>
        </authorList>
    </citation>
    <scope>NUCLEOTIDE SEQUENCE [LARGE SCALE GENOMIC DNA]</scope>
</reference>
<organism evidence="1 2">
    <name type="scientific">Avena sativa</name>
    <name type="common">Oat</name>
    <dbReference type="NCBI Taxonomy" id="4498"/>
    <lineage>
        <taxon>Eukaryota</taxon>
        <taxon>Viridiplantae</taxon>
        <taxon>Streptophyta</taxon>
        <taxon>Embryophyta</taxon>
        <taxon>Tracheophyta</taxon>
        <taxon>Spermatophyta</taxon>
        <taxon>Magnoliopsida</taxon>
        <taxon>Liliopsida</taxon>
        <taxon>Poales</taxon>
        <taxon>Poaceae</taxon>
        <taxon>BOP clade</taxon>
        <taxon>Pooideae</taxon>
        <taxon>Poodae</taxon>
        <taxon>Poeae</taxon>
        <taxon>Poeae Chloroplast Group 1 (Aveneae type)</taxon>
        <taxon>Aveninae</taxon>
        <taxon>Avena</taxon>
    </lineage>
</organism>
<name>A0ACD5TWV2_AVESA</name>
<protein>
    <submittedName>
        <fullName evidence="1">Uncharacterized protein</fullName>
    </submittedName>
</protein>
<dbReference type="Proteomes" id="UP001732700">
    <property type="component" value="Chromosome 1D"/>
</dbReference>
<accession>A0ACD5TWV2</accession>
<proteinExistence type="predicted"/>
<dbReference type="EnsemblPlants" id="AVESA.00010b.r2.1DG0138780.1">
    <property type="protein sequence ID" value="AVESA.00010b.r2.1DG0138780.1.CDS"/>
    <property type="gene ID" value="AVESA.00010b.r2.1DG0138780"/>
</dbReference>